<sequence>MKSFSKIDMLHITLNLLELTGETQVVASRKLILFRIFNHIVLITILVDVLINFFYIEIDYYVKTLQSVFYLLQLLLKYLLLITQKPTIYNMLNIILNKFWDYHNFGKYFIRSTEKIYKRATHIQAAVIAASVLLLYLYLLKSVVISNTGLIIESYIPKSEMIDAIMLISQTYYTWLALTIVVGYDLIYFTTCIHVVLQLRLLKEKIQETINQHNSNTRLIICHCIKHHQILLSLFFSMRDLYSIMLFFHYLSTLTSTCIGFLQLILRNTGTVNYAVEILALLFLIAQFAMYSFPAEQIAFEFSDVANAIYATKWYRNDAKTQKLMLYIMMKSQQNQYFSGAGFVDINFEAFESVVRKSFSLCAVFRNLLNN</sequence>
<feature type="transmembrane region" description="Helical" evidence="10">
    <location>
        <begin position="172"/>
        <end position="197"/>
    </location>
</feature>
<evidence type="ECO:0000256" key="4">
    <source>
        <dbReference type="ARBA" id="ARBA00022692"/>
    </source>
</evidence>
<dbReference type="AlphaFoldDB" id="A0AAW1NEK8"/>
<dbReference type="GO" id="GO:0004984">
    <property type="term" value="F:olfactory receptor activity"/>
    <property type="evidence" value="ECO:0007669"/>
    <property type="project" value="InterPro"/>
</dbReference>
<comment type="caution">
    <text evidence="10">Lacks conserved residue(s) required for the propagation of feature annotation.</text>
</comment>
<protein>
    <recommendedName>
        <fullName evidence="10">Odorant receptor</fullName>
    </recommendedName>
</protein>
<keyword evidence="6 10" id="KW-1133">Transmembrane helix</keyword>
<feature type="transmembrane region" description="Helical" evidence="10">
    <location>
        <begin position="272"/>
        <end position="293"/>
    </location>
</feature>
<comment type="caution">
    <text evidence="11">The sequence shown here is derived from an EMBL/GenBank/DDBJ whole genome shotgun (WGS) entry which is preliminary data.</text>
</comment>
<accession>A0AAW1NEK8</accession>
<keyword evidence="3 10" id="KW-0716">Sensory transduction</keyword>
<evidence type="ECO:0000256" key="5">
    <source>
        <dbReference type="ARBA" id="ARBA00022725"/>
    </source>
</evidence>
<keyword evidence="9 10" id="KW-0807">Transducer</keyword>
<dbReference type="PANTHER" id="PTHR21137">
    <property type="entry name" value="ODORANT RECEPTOR"/>
    <property type="match status" value="1"/>
</dbReference>
<gene>
    <name evidence="11" type="ORF">QE152_g497</name>
</gene>
<feature type="transmembrane region" description="Helical" evidence="10">
    <location>
        <begin position="36"/>
        <end position="55"/>
    </location>
</feature>
<evidence type="ECO:0000256" key="10">
    <source>
        <dbReference type="RuleBase" id="RU351113"/>
    </source>
</evidence>
<evidence type="ECO:0000313" key="11">
    <source>
        <dbReference type="EMBL" id="KAK9758869.1"/>
    </source>
</evidence>
<evidence type="ECO:0000256" key="7">
    <source>
        <dbReference type="ARBA" id="ARBA00023136"/>
    </source>
</evidence>
<evidence type="ECO:0000256" key="8">
    <source>
        <dbReference type="ARBA" id="ARBA00023170"/>
    </source>
</evidence>
<reference evidence="11 12" key="1">
    <citation type="journal article" date="2024" name="BMC Genomics">
        <title>De novo assembly and annotation of Popillia japonica's genome with initial clues to its potential as an invasive pest.</title>
        <authorList>
            <person name="Cucini C."/>
            <person name="Boschi S."/>
            <person name="Funari R."/>
            <person name="Cardaioli E."/>
            <person name="Iannotti N."/>
            <person name="Marturano G."/>
            <person name="Paoli F."/>
            <person name="Bruttini M."/>
            <person name="Carapelli A."/>
            <person name="Frati F."/>
            <person name="Nardi F."/>
        </authorList>
    </citation>
    <scope>NUCLEOTIDE SEQUENCE [LARGE SCALE GENOMIC DNA]</scope>
    <source>
        <strain evidence="11">DMR45628</strain>
    </source>
</reference>
<dbReference type="GO" id="GO:0005886">
    <property type="term" value="C:plasma membrane"/>
    <property type="evidence" value="ECO:0007669"/>
    <property type="project" value="UniProtKB-SubCell"/>
</dbReference>
<evidence type="ECO:0000256" key="3">
    <source>
        <dbReference type="ARBA" id="ARBA00022606"/>
    </source>
</evidence>
<dbReference type="EMBL" id="JASPKY010000003">
    <property type="protein sequence ID" value="KAK9758869.1"/>
    <property type="molecule type" value="Genomic_DNA"/>
</dbReference>
<feature type="transmembrane region" description="Helical" evidence="10">
    <location>
        <begin position="241"/>
        <end position="266"/>
    </location>
</feature>
<keyword evidence="12" id="KW-1185">Reference proteome</keyword>
<feature type="transmembrane region" description="Helical" evidence="10">
    <location>
        <begin position="125"/>
        <end position="152"/>
    </location>
</feature>
<evidence type="ECO:0000256" key="6">
    <source>
        <dbReference type="ARBA" id="ARBA00022989"/>
    </source>
</evidence>
<keyword evidence="4 10" id="KW-0812">Transmembrane</keyword>
<comment type="subcellular location">
    <subcellularLocation>
        <location evidence="1 10">Cell membrane</location>
        <topology evidence="1 10">Multi-pass membrane protein</topology>
    </subcellularLocation>
</comment>
<dbReference type="PANTHER" id="PTHR21137:SF35">
    <property type="entry name" value="ODORANT RECEPTOR 19A-RELATED"/>
    <property type="match status" value="1"/>
</dbReference>
<dbReference type="Proteomes" id="UP001458880">
    <property type="component" value="Unassembled WGS sequence"/>
</dbReference>
<evidence type="ECO:0000256" key="1">
    <source>
        <dbReference type="ARBA" id="ARBA00004651"/>
    </source>
</evidence>
<name>A0AAW1NEK8_POPJA</name>
<evidence type="ECO:0000256" key="9">
    <source>
        <dbReference type="ARBA" id="ARBA00023224"/>
    </source>
</evidence>
<keyword evidence="7 10" id="KW-0472">Membrane</keyword>
<keyword evidence="8 10" id="KW-0675">Receptor</keyword>
<keyword evidence="5 10" id="KW-0552">Olfaction</keyword>
<keyword evidence="2" id="KW-1003">Cell membrane</keyword>
<comment type="similarity">
    <text evidence="10">Belongs to the insect chemoreceptor superfamily. Heteromeric odorant receptor channel (TC 1.A.69) family.</text>
</comment>
<proteinExistence type="inferred from homology"/>
<dbReference type="GO" id="GO:0007165">
    <property type="term" value="P:signal transduction"/>
    <property type="evidence" value="ECO:0007669"/>
    <property type="project" value="UniProtKB-KW"/>
</dbReference>
<dbReference type="InterPro" id="IPR004117">
    <property type="entry name" value="7tm6_olfct_rcpt"/>
</dbReference>
<dbReference type="GO" id="GO:0005549">
    <property type="term" value="F:odorant binding"/>
    <property type="evidence" value="ECO:0007669"/>
    <property type="project" value="InterPro"/>
</dbReference>
<evidence type="ECO:0000313" key="12">
    <source>
        <dbReference type="Proteomes" id="UP001458880"/>
    </source>
</evidence>
<dbReference type="Pfam" id="PF02949">
    <property type="entry name" value="7tm_6"/>
    <property type="match status" value="1"/>
</dbReference>
<evidence type="ECO:0000256" key="2">
    <source>
        <dbReference type="ARBA" id="ARBA00022475"/>
    </source>
</evidence>
<organism evidence="11 12">
    <name type="scientific">Popillia japonica</name>
    <name type="common">Japanese beetle</name>
    <dbReference type="NCBI Taxonomy" id="7064"/>
    <lineage>
        <taxon>Eukaryota</taxon>
        <taxon>Metazoa</taxon>
        <taxon>Ecdysozoa</taxon>
        <taxon>Arthropoda</taxon>
        <taxon>Hexapoda</taxon>
        <taxon>Insecta</taxon>
        <taxon>Pterygota</taxon>
        <taxon>Neoptera</taxon>
        <taxon>Endopterygota</taxon>
        <taxon>Coleoptera</taxon>
        <taxon>Polyphaga</taxon>
        <taxon>Scarabaeiformia</taxon>
        <taxon>Scarabaeidae</taxon>
        <taxon>Rutelinae</taxon>
        <taxon>Popillia</taxon>
    </lineage>
</organism>